<dbReference type="Pfam" id="PF13614">
    <property type="entry name" value="AAA_31"/>
    <property type="match status" value="1"/>
</dbReference>
<evidence type="ECO:0000256" key="12">
    <source>
        <dbReference type="ARBA" id="ARBA00023137"/>
    </source>
</evidence>
<comment type="catalytic activity">
    <reaction evidence="13">
        <text>L-tyrosyl-[protein] + ATP = O-phospho-L-tyrosyl-[protein] + ADP + H(+)</text>
        <dbReference type="Rhea" id="RHEA:10596"/>
        <dbReference type="Rhea" id="RHEA-COMP:10136"/>
        <dbReference type="Rhea" id="RHEA-COMP:20101"/>
        <dbReference type="ChEBI" id="CHEBI:15378"/>
        <dbReference type="ChEBI" id="CHEBI:30616"/>
        <dbReference type="ChEBI" id="CHEBI:46858"/>
        <dbReference type="ChEBI" id="CHEBI:61978"/>
        <dbReference type="ChEBI" id="CHEBI:456216"/>
    </reaction>
</comment>
<keyword evidence="20" id="KW-1185">Reference proteome</keyword>
<accession>A0ABT8EFS6</accession>
<protein>
    <submittedName>
        <fullName evidence="19">Polysaccharide biosynthesis tyrosine autokinase</fullName>
        <ecNumber evidence="19">2.7.10.2</ecNumber>
    </submittedName>
</protein>
<keyword evidence="12" id="KW-0829">Tyrosine-protein kinase</keyword>
<gene>
    <name evidence="19" type="ORF">LMS43_02410</name>
</gene>
<dbReference type="InterPro" id="IPR050445">
    <property type="entry name" value="Bact_polysacc_biosynth/exp"/>
</dbReference>
<evidence type="ECO:0000259" key="18">
    <source>
        <dbReference type="Pfam" id="PF13807"/>
    </source>
</evidence>
<comment type="similarity">
    <text evidence="2">Belongs to the etk/wzc family.</text>
</comment>
<evidence type="ECO:0000259" key="16">
    <source>
        <dbReference type="Pfam" id="PF02706"/>
    </source>
</evidence>
<dbReference type="PANTHER" id="PTHR32309:SF32">
    <property type="entry name" value="TYROSINE-PROTEIN KINASE ETK-RELATED"/>
    <property type="match status" value="1"/>
</dbReference>
<feature type="coiled-coil region" evidence="14">
    <location>
        <begin position="358"/>
        <end position="395"/>
    </location>
</feature>
<evidence type="ECO:0000313" key="19">
    <source>
        <dbReference type="EMBL" id="MDN4120135.1"/>
    </source>
</evidence>
<dbReference type="InterPro" id="IPR025669">
    <property type="entry name" value="AAA_dom"/>
</dbReference>
<keyword evidence="14" id="KW-0175">Coiled coil</keyword>
<reference evidence="19" key="1">
    <citation type="submission" date="2021-11" db="EMBL/GenBank/DDBJ databases">
        <title>Draft genome sequence of Alcaligenes endophyticus type strain CCUG 75668T.</title>
        <authorList>
            <person name="Salva-Serra F."/>
            <person name="Duran R.E."/>
            <person name="Seeger M."/>
            <person name="Moore E.R.B."/>
            <person name="Jaen-Luchoro D."/>
        </authorList>
    </citation>
    <scope>NUCLEOTIDE SEQUENCE</scope>
    <source>
        <strain evidence="19">CCUG 75668</strain>
    </source>
</reference>
<evidence type="ECO:0000256" key="9">
    <source>
        <dbReference type="ARBA" id="ARBA00022840"/>
    </source>
</evidence>
<dbReference type="InterPro" id="IPR032807">
    <property type="entry name" value="GNVR"/>
</dbReference>
<dbReference type="PANTHER" id="PTHR32309">
    <property type="entry name" value="TYROSINE-PROTEIN KINASE"/>
    <property type="match status" value="1"/>
</dbReference>
<dbReference type="EMBL" id="JAJHNU010000001">
    <property type="protein sequence ID" value="MDN4120135.1"/>
    <property type="molecule type" value="Genomic_DNA"/>
</dbReference>
<keyword evidence="11 15" id="KW-0472">Membrane</keyword>
<evidence type="ECO:0000256" key="8">
    <source>
        <dbReference type="ARBA" id="ARBA00022777"/>
    </source>
</evidence>
<dbReference type="InterPro" id="IPR005702">
    <property type="entry name" value="Wzc-like_C"/>
</dbReference>
<keyword evidence="4" id="KW-0997">Cell inner membrane</keyword>
<dbReference type="CDD" id="cd05387">
    <property type="entry name" value="BY-kinase"/>
    <property type="match status" value="1"/>
</dbReference>
<keyword evidence="6 15" id="KW-0812">Transmembrane</keyword>
<evidence type="ECO:0000256" key="2">
    <source>
        <dbReference type="ARBA" id="ARBA00008883"/>
    </source>
</evidence>
<dbReference type="InterPro" id="IPR027417">
    <property type="entry name" value="P-loop_NTPase"/>
</dbReference>
<keyword evidence="10 15" id="KW-1133">Transmembrane helix</keyword>
<dbReference type="EC" id="2.7.10.2" evidence="19"/>
<dbReference type="NCBIfam" id="TIGR01005">
    <property type="entry name" value="eps_transp_fam"/>
    <property type="match status" value="1"/>
</dbReference>
<evidence type="ECO:0000256" key="7">
    <source>
        <dbReference type="ARBA" id="ARBA00022741"/>
    </source>
</evidence>
<dbReference type="InterPro" id="IPR003856">
    <property type="entry name" value="LPS_length_determ_N"/>
</dbReference>
<feature type="domain" description="AAA" evidence="17">
    <location>
        <begin position="543"/>
        <end position="699"/>
    </location>
</feature>
<keyword evidence="5 19" id="KW-0808">Transferase</keyword>
<dbReference type="Proteomes" id="UP001168613">
    <property type="component" value="Unassembled WGS sequence"/>
</dbReference>
<organism evidence="19 20">
    <name type="scientific">Alcaligenes endophyticus</name>
    <dbReference type="NCBI Taxonomy" id="1929088"/>
    <lineage>
        <taxon>Bacteria</taxon>
        <taxon>Pseudomonadati</taxon>
        <taxon>Pseudomonadota</taxon>
        <taxon>Betaproteobacteria</taxon>
        <taxon>Burkholderiales</taxon>
        <taxon>Alcaligenaceae</taxon>
        <taxon>Alcaligenes</taxon>
    </lineage>
</organism>
<name>A0ABT8EFS6_9BURK</name>
<evidence type="ECO:0000256" key="5">
    <source>
        <dbReference type="ARBA" id="ARBA00022679"/>
    </source>
</evidence>
<dbReference type="Pfam" id="PF23607">
    <property type="entry name" value="WZC_N"/>
    <property type="match status" value="1"/>
</dbReference>
<keyword evidence="7" id="KW-0547">Nucleotide-binding</keyword>
<comment type="caution">
    <text evidence="19">The sequence shown here is derived from an EMBL/GenBank/DDBJ whole genome shotgun (WGS) entry which is preliminary data.</text>
</comment>
<evidence type="ECO:0000256" key="4">
    <source>
        <dbReference type="ARBA" id="ARBA00022519"/>
    </source>
</evidence>
<evidence type="ECO:0000259" key="17">
    <source>
        <dbReference type="Pfam" id="PF13614"/>
    </source>
</evidence>
<evidence type="ECO:0000256" key="10">
    <source>
        <dbReference type="ARBA" id="ARBA00022989"/>
    </source>
</evidence>
<dbReference type="RefSeq" id="WP_266122531.1">
    <property type="nucleotide sequence ID" value="NZ_JAJHNU010000001.1"/>
</dbReference>
<evidence type="ECO:0000256" key="15">
    <source>
        <dbReference type="SAM" id="Phobius"/>
    </source>
</evidence>
<comment type="subcellular location">
    <subcellularLocation>
        <location evidence="1">Cell inner membrane</location>
        <topology evidence="1">Multi-pass membrane protein</topology>
    </subcellularLocation>
</comment>
<evidence type="ECO:0000256" key="13">
    <source>
        <dbReference type="ARBA" id="ARBA00053015"/>
    </source>
</evidence>
<sequence length="735" mass="80653">MTTKNQAVDDSGDEINLLEILDTILAAKWLIAAVTAVFVVLAILYAVLSTPIYQSNVLIQVEQNNNVASSMLGAELGALVGDGSSAAAEMEILRSRLVVGNAVEDLKLYIQAEPKYLPLIGRWLARRADSVSTPGFFGMGGYVSGNESITVAQLNVPALLEGKTLTLRVTDTGYDLFDPDGKLLCQGVVGKACEFEALGYPGNIVVEALHGLANAEFLLKRDSALRKTEDLQSNLQVSERGRQSGIINVSLEGDDTKRLADTLQTIGTIYVQQNTERKAAEAEKTLGFLDGFLPEIQKQMQVSETDYTKFRDQHGTFDLGAEGKAQLEASVALQVKLLELQQQRRTLTPQYTAAHPAIKTIDQQINALQAEIKRMERDMRRMPELQQELLNLSRNVQVNSELYVNLLNSAQQLRLVKEGKVGSVRIIDNAVIPEQAIKPKKAFIALVAMILGLIVGIGITLTRKMLHAGIAEAHEIEDHLGLSVFASVPRSGEQLALFKDIHDKKPGKHVLAELFPKDPAIESLRSLRTAMQFAMLAAKNNIILISGATPQIGKSFVSVNFAQVIASGDKRVLLIDADLRKGYMNQYFGLDRKQGLSEVISGSLDLSQAIHRNILPNLDFIATGALPPNPAELLLNPVTKNLLQDLSQQYDYIVVDSAPVLAVSDTLALLNTAGTCFLVARAEVTRLAELEETVKRIRHAGAEVNGIILNDIPLKNRRYSYKYGNYRYQHYDYSS</sequence>
<dbReference type="NCBIfam" id="TIGR01007">
    <property type="entry name" value="eps_fam"/>
    <property type="match status" value="1"/>
</dbReference>
<feature type="transmembrane region" description="Helical" evidence="15">
    <location>
        <begin position="29"/>
        <end position="48"/>
    </location>
</feature>
<feature type="transmembrane region" description="Helical" evidence="15">
    <location>
        <begin position="442"/>
        <end position="461"/>
    </location>
</feature>
<dbReference type="SUPFAM" id="SSF52540">
    <property type="entry name" value="P-loop containing nucleoside triphosphate hydrolases"/>
    <property type="match status" value="1"/>
</dbReference>
<dbReference type="Pfam" id="PF02706">
    <property type="entry name" value="Wzz"/>
    <property type="match status" value="1"/>
</dbReference>
<evidence type="ECO:0000256" key="14">
    <source>
        <dbReference type="SAM" id="Coils"/>
    </source>
</evidence>
<evidence type="ECO:0000256" key="1">
    <source>
        <dbReference type="ARBA" id="ARBA00004429"/>
    </source>
</evidence>
<feature type="domain" description="Polysaccharide chain length determinant N-terminal" evidence="16">
    <location>
        <begin position="13"/>
        <end position="106"/>
    </location>
</feature>
<keyword evidence="3" id="KW-1003">Cell membrane</keyword>
<dbReference type="Gene3D" id="3.40.50.300">
    <property type="entry name" value="P-loop containing nucleotide triphosphate hydrolases"/>
    <property type="match status" value="1"/>
</dbReference>
<dbReference type="InterPro" id="IPR005700">
    <property type="entry name" value="EPS_ExoP-like"/>
</dbReference>
<evidence type="ECO:0000256" key="3">
    <source>
        <dbReference type="ARBA" id="ARBA00022475"/>
    </source>
</evidence>
<evidence type="ECO:0000256" key="11">
    <source>
        <dbReference type="ARBA" id="ARBA00023136"/>
    </source>
</evidence>
<feature type="domain" description="Tyrosine-protein kinase G-rich" evidence="18">
    <location>
        <begin position="384"/>
        <end position="465"/>
    </location>
</feature>
<evidence type="ECO:0000313" key="20">
    <source>
        <dbReference type="Proteomes" id="UP001168613"/>
    </source>
</evidence>
<evidence type="ECO:0000256" key="6">
    <source>
        <dbReference type="ARBA" id="ARBA00022692"/>
    </source>
</evidence>
<keyword evidence="8" id="KW-0418">Kinase</keyword>
<proteinExistence type="inferred from homology"/>
<keyword evidence="9" id="KW-0067">ATP-binding</keyword>
<dbReference type="GO" id="GO:0004715">
    <property type="term" value="F:non-membrane spanning protein tyrosine kinase activity"/>
    <property type="evidence" value="ECO:0007669"/>
    <property type="project" value="UniProtKB-EC"/>
</dbReference>
<dbReference type="Pfam" id="PF13807">
    <property type="entry name" value="GNVR"/>
    <property type="match status" value="1"/>
</dbReference>